<evidence type="ECO:0008006" key="3">
    <source>
        <dbReference type="Google" id="ProtNLM"/>
    </source>
</evidence>
<dbReference type="InterPro" id="IPR033753">
    <property type="entry name" value="GCV_H/Fam206"/>
</dbReference>
<reference evidence="1 2" key="1">
    <citation type="submission" date="2005-12" db="EMBL/GenBank/DDBJ databases">
        <authorList>
            <person name="Moran M.A."/>
            <person name="Ferriera S."/>
            <person name="Johnson J."/>
            <person name="Kravitz S."/>
            <person name="Halpern A."/>
            <person name="Remington K."/>
            <person name="Beeson K."/>
            <person name="Tran B."/>
            <person name="Rogers Y.-H."/>
            <person name="Friedman R."/>
            <person name="Venter J.C."/>
        </authorList>
    </citation>
    <scope>NUCLEOTIDE SEQUENCE [LARGE SCALE GENOMIC DNA]</scope>
    <source>
        <strain evidence="2">ATCC BAA-591 / DSM 15170 / ISM</strain>
    </source>
</reference>
<dbReference type="OrthoDB" id="9796712at2"/>
<dbReference type="EMBL" id="AALY01000001">
    <property type="protein sequence ID" value="EAP78158.1"/>
    <property type="molecule type" value="Genomic_DNA"/>
</dbReference>
<name>A3SLC7_ROSNI</name>
<dbReference type="Proteomes" id="UP000005954">
    <property type="component" value="Unassembled WGS sequence"/>
</dbReference>
<evidence type="ECO:0000313" key="1">
    <source>
        <dbReference type="EMBL" id="EAP78158.1"/>
    </source>
</evidence>
<dbReference type="Pfam" id="PF01597">
    <property type="entry name" value="GCV_H"/>
    <property type="match status" value="1"/>
</dbReference>
<organism evidence="1 2">
    <name type="scientific">Roseovarius nubinhibens (strain ATCC BAA-591 / DSM 15170 / ISM)</name>
    <dbReference type="NCBI Taxonomy" id="89187"/>
    <lineage>
        <taxon>Bacteria</taxon>
        <taxon>Pseudomonadati</taxon>
        <taxon>Pseudomonadota</taxon>
        <taxon>Alphaproteobacteria</taxon>
        <taxon>Rhodobacterales</taxon>
        <taxon>Roseobacteraceae</taxon>
        <taxon>Roseovarius</taxon>
    </lineage>
</organism>
<dbReference type="AlphaFoldDB" id="A3SLC7"/>
<keyword evidence="2" id="KW-1185">Reference proteome</keyword>
<gene>
    <name evidence="1" type="ORF">ISM_07675</name>
</gene>
<evidence type="ECO:0000313" key="2">
    <source>
        <dbReference type="Proteomes" id="UP000005954"/>
    </source>
</evidence>
<dbReference type="InterPro" id="IPR011053">
    <property type="entry name" value="Single_hybrid_motif"/>
</dbReference>
<dbReference type="SUPFAM" id="SSF51230">
    <property type="entry name" value="Single hybrid motif"/>
    <property type="match status" value="1"/>
</dbReference>
<sequence length="109" mass="11983">MQTKRSQKAGGFTAMKEHVYITGTGERVRERGGLVEVGLSPEAQVALGDLLHFQSLKVGDRVKEGDRLFVVEGNLTAAEFYSPVDGYIDSVTGDPKISDWLVTLKPREM</sequence>
<dbReference type="Gene3D" id="2.40.50.100">
    <property type="match status" value="1"/>
</dbReference>
<comment type="caution">
    <text evidence="1">The sequence shown here is derived from an EMBL/GenBank/DDBJ whole genome shotgun (WGS) entry which is preliminary data.</text>
</comment>
<dbReference type="HOGENOM" id="CLU_2181980_0_0_5"/>
<dbReference type="STRING" id="89187.ISM_07675"/>
<accession>A3SLC7</accession>
<protein>
    <recommendedName>
        <fullName evidence="3">Lipoyl-binding domain-containing protein</fullName>
    </recommendedName>
</protein>
<proteinExistence type="predicted"/>